<comment type="caution">
    <text evidence="2">The sequence shown here is derived from an EMBL/GenBank/DDBJ whole genome shotgun (WGS) entry which is preliminary data.</text>
</comment>
<keyword evidence="1" id="KW-0472">Membrane</keyword>
<keyword evidence="3" id="KW-1185">Reference proteome</keyword>
<evidence type="ECO:0000313" key="3">
    <source>
        <dbReference type="Proteomes" id="UP000317371"/>
    </source>
</evidence>
<feature type="transmembrane region" description="Helical" evidence="1">
    <location>
        <begin position="141"/>
        <end position="157"/>
    </location>
</feature>
<sequence>MLPQSHVAYTWCALSLAQEHLDVAPDADYRLVALAAMGPDLVDKPLAWAYFYRRYRAAVLFAHTLLAHVAVLLLTAQRFPQAWIYTLAFVGHAVLDRLWFFPDTFYWPLRGWRFHVWRKQGSEQAAISQAYWHAFTRRPELWIWELGGLLALAWFIWRHQLYRPSHLLRFLLTGRPPAVNRRG</sequence>
<reference evidence="2 3" key="1">
    <citation type="submission" date="2019-06" db="EMBL/GenBank/DDBJ databases">
        <title>Genome sequence of Litorilinea aerophila BAA-2444.</title>
        <authorList>
            <person name="Maclea K.S."/>
            <person name="Maurais E.G."/>
            <person name="Iannazzi L.C."/>
        </authorList>
    </citation>
    <scope>NUCLEOTIDE SEQUENCE [LARGE SCALE GENOMIC DNA]</scope>
    <source>
        <strain evidence="2 3">ATCC BAA-2444</strain>
    </source>
</reference>
<protein>
    <recommendedName>
        <fullName evidence="4">Metal-dependent hydrolase</fullName>
    </recommendedName>
</protein>
<dbReference type="OrthoDB" id="1903633at2"/>
<dbReference type="RefSeq" id="WP_141609741.1">
    <property type="nucleotide sequence ID" value="NZ_VIGC02000009.1"/>
</dbReference>
<dbReference type="Proteomes" id="UP000317371">
    <property type="component" value="Unassembled WGS sequence"/>
</dbReference>
<dbReference type="EMBL" id="VIGC01000009">
    <property type="protein sequence ID" value="TQE96188.1"/>
    <property type="molecule type" value="Genomic_DNA"/>
</dbReference>
<dbReference type="InParanoid" id="A0A540VHE7"/>
<keyword evidence="1" id="KW-0812">Transmembrane</keyword>
<name>A0A540VHE7_9CHLR</name>
<accession>A0A540VHE7</accession>
<evidence type="ECO:0008006" key="4">
    <source>
        <dbReference type="Google" id="ProtNLM"/>
    </source>
</evidence>
<feature type="transmembrane region" description="Helical" evidence="1">
    <location>
        <begin position="55"/>
        <end position="75"/>
    </location>
</feature>
<evidence type="ECO:0000256" key="1">
    <source>
        <dbReference type="SAM" id="Phobius"/>
    </source>
</evidence>
<keyword evidence="1" id="KW-1133">Transmembrane helix</keyword>
<dbReference type="AlphaFoldDB" id="A0A540VHE7"/>
<gene>
    <name evidence="2" type="ORF">FKZ61_08900</name>
</gene>
<organism evidence="2 3">
    <name type="scientific">Litorilinea aerophila</name>
    <dbReference type="NCBI Taxonomy" id="1204385"/>
    <lineage>
        <taxon>Bacteria</taxon>
        <taxon>Bacillati</taxon>
        <taxon>Chloroflexota</taxon>
        <taxon>Caldilineae</taxon>
        <taxon>Caldilineales</taxon>
        <taxon>Caldilineaceae</taxon>
        <taxon>Litorilinea</taxon>
    </lineage>
</organism>
<proteinExistence type="predicted"/>
<evidence type="ECO:0000313" key="2">
    <source>
        <dbReference type="EMBL" id="TQE96188.1"/>
    </source>
</evidence>